<dbReference type="GO" id="GO:0005737">
    <property type="term" value="C:cytoplasm"/>
    <property type="evidence" value="ECO:0007669"/>
    <property type="project" value="UniProtKB-SubCell"/>
</dbReference>
<dbReference type="GeneTree" id="ENSGT01150000286915"/>
<comment type="subcellular location">
    <subcellularLocation>
        <location evidence="1">Cytoplasm</location>
    </subcellularLocation>
</comment>
<keyword evidence="2" id="KW-0963">Cytoplasm</keyword>
<keyword evidence="6" id="KW-0067">ATP-binding</keyword>
<dbReference type="InterPro" id="IPR041267">
    <property type="entry name" value="NLRP_HD2"/>
</dbReference>
<dbReference type="InterPro" id="IPR041075">
    <property type="entry name" value="NOD1/2_WH"/>
</dbReference>
<dbReference type="AlphaFoldDB" id="A0A8C7ZPC5"/>
<dbReference type="Pfam" id="PF17776">
    <property type="entry name" value="NLRC4_HD2"/>
    <property type="match status" value="1"/>
</dbReference>
<evidence type="ECO:0008006" key="11">
    <source>
        <dbReference type="Google" id="ProtNLM"/>
    </source>
</evidence>
<evidence type="ECO:0000256" key="5">
    <source>
        <dbReference type="ARBA" id="ARBA00022741"/>
    </source>
</evidence>
<evidence type="ECO:0000256" key="6">
    <source>
        <dbReference type="ARBA" id="ARBA00022840"/>
    </source>
</evidence>
<dbReference type="InterPro" id="IPR001611">
    <property type="entry name" value="Leu-rich_rpt"/>
</dbReference>
<dbReference type="Pfam" id="PF17779">
    <property type="entry name" value="WHD_NOD2"/>
    <property type="match status" value="1"/>
</dbReference>
<keyword evidence="10" id="KW-1185">Reference proteome</keyword>
<dbReference type="Pfam" id="PF13516">
    <property type="entry name" value="LRR_6"/>
    <property type="match status" value="3"/>
</dbReference>
<organism evidence="9 10">
    <name type="scientific">Oryzias sinensis</name>
    <name type="common">Chinese medaka</name>
    <dbReference type="NCBI Taxonomy" id="183150"/>
    <lineage>
        <taxon>Eukaryota</taxon>
        <taxon>Metazoa</taxon>
        <taxon>Chordata</taxon>
        <taxon>Craniata</taxon>
        <taxon>Vertebrata</taxon>
        <taxon>Euteleostomi</taxon>
        <taxon>Actinopterygii</taxon>
        <taxon>Neopterygii</taxon>
        <taxon>Teleostei</taxon>
        <taxon>Neoteleostei</taxon>
        <taxon>Acanthomorphata</taxon>
        <taxon>Ovalentaria</taxon>
        <taxon>Atherinomorphae</taxon>
        <taxon>Beloniformes</taxon>
        <taxon>Adrianichthyidae</taxon>
        <taxon>Oryziinae</taxon>
        <taxon>Oryzias</taxon>
    </lineage>
</organism>
<name>A0A8C7ZPC5_9TELE</name>
<dbReference type="Proteomes" id="UP000694383">
    <property type="component" value="Unplaced"/>
</dbReference>
<evidence type="ECO:0000256" key="1">
    <source>
        <dbReference type="ARBA" id="ARBA00004496"/>
    </source>
</evidence>
<reference evidence="9" key="1">
    <citation type="submission" date="2025-08" db="UniProtKB">
        <authorList>
            <consortium name="Ensembl"/>
        </authorList>
    </citation>
    <scope>IDENTIFICATION</scope>
</reference>
<protein>
    <recommendedName>
        <fullName evidence="11">NACHT LRR and PYD domain-containing protein</fullName>
    </recommendedName>
</protein>
<dbReference type="SUPFAM" id="SSF52047">
    <property type="entry name" value="RNI-like"/>
    <property type="match status" value="1"/>
</dbReference>
<sequence>MCHIPVFCWITAKVLETVMIKEKNTDLPKNLTELYLRFLRLNIEKKSYLMDDGGATRDHPSLEKMIESLGKLAFEQLKKNQTIFKHHDIEECNINIENTSLYLGVFNQIFKKDKCEMFVNKEYSFMHLTFQEFLAALYAHLTFVNSGVNLLEEQQTWFSLLRRRDTFYQTAVEKALKSQNGQLDMFLRFLLGLSLETNQNHLQDLLTKTGRILESKQKTVQYIKKKINGNLPAEQSINLFHCLNELNDHYLQTEIQQSLRSGRLSTEHLSPAQWSALVFILMSSEEDLKEFDLQKYSSSEEALLKLLPVIKASKKALLRYCNLSKRSCEVLSSILSSPACQLKVLDLSGNDLQDSGVRLLSEGLQSPDCKLETLSAVSSALHCLRHSQSTLPVGALSLMYSCFLDFSSWIVVSLLISPQPPSLRLANSLANSFRVLDLGWNPPCMVRSFRVLTSVVHISFFGHLIPSHRLSSFLTFNNLTLTYSSFSLEYCRLTEMSGDHLSTALKSNPSHLTELNLNNNNLQDSGVRNLCAFLENPECRLKTLSPLFFFPHPNNPKGTLSEHSGTLIDSSKLVLSLLRLCDCRLSKTSCEVLAAALRSNPSNLKELDLGWNGFNVPDVKQLSDLRKSPDCSLKTLRSVENGKDVM</sequence>
<evidence type="ECO:0000259" key="8">
    <source>
        <dbReference type="Pfam" id="PF17779"/>
    </source>
</evidence>
<dbReference type="InterPro" id="IPR032675">
    <property type="entry name" value="LRR_dom_sf"/>
</dbReference>
<keyword evidence="3" id="KW-0433">Leucine-rich repeat</keyword>
<proteinExistence type="predicted"/>
<dbReference type="Gene3D" id="3.80.10.10">
    <property type="entry name" value="Ribonuclease Inhibitor"/>
    <property type="match status" value="2"/>
</dbReference>
<keyword evidence="5" id="KW-0547">Nucleotide-binding</keyword>
<accession>A0A8C7ZPC5</accession>
<evidence type="ECO:0000313" key="9">
    <source>
        <dbReference type="Ensembl" id="ENSOSIP00000046359.1"/>
    </source>
</evidence>
<evidence type="ECO:0000259" key="7">
    <source>
        <dbReference type="Pfam" id="PF17776"/>
    </source>
</evidence>
<feature type="domain" description="NACHT LRR and PYD" evidence="7">
    <location>
        <begin position="127"/>
        <end position="253"/>
    </location>
</feature>
<dbReference type="PANTHER" id="PTHR24106">
    <property type="entry name" value="NACHT, LRR AND CARD DOMAINS-CONTAINING"/>
    <property type="match status" value="1"/>
</dbReference>
<feature type="domain" description="NOD1/2 winged helix" evidence="8">
    <location>
        <begin position="64"/>
        <end position="125"/>
    </location>
</feature>
<evidence type="ECO:0000256" key="2">
    <source>
        <dbReference type="ARBA" id="ARBA00022490"/>
    </source>
</evidence>
<keyword evidence="4" id="KW-0677">Repeat</keyword>
<evidence type="ECO:0000256" key="3">
    <source>
        <dbReference type="ARBA" id="ARBA00022614"/>
    </source>
</evidence>
<dbReference type="InterPro" id="IPR051261">
    <property type="entry name" value="NLR"/>
</dbReference>
<evidence type="ECO:0000256" key="4">
    <source>
        <dbReference type="ARBA" id="ARBA00022737"/>
    </source>
</evidence>
<dbReference type="GO" id="GO:0005524">
    <property type="term" value="F:ATP binding"/>
    <property type="evidence" value="ECO:0007669"/>
    <property type="project" value="UniProtKB-KW"/>
</dbReference>
<dbReference type="Ensembl" id="ENSOSIT00000048731.1">
    <property type="protein sequence ID" value="ENSOSIP00000046359.1"/>
    <property type="gene ID" value="ENSOSIG00000021959.1"/>
</dbReference>
<dbReference type="SMART" id="SM00368">
    <property type="entry name" value="LRR_RI"/>
    <property type="match status" value="4"/>
</dbReference>
<evidence type="ECO:0000313" key="10">
    <source>
        <dbReference type="Proteomes" id="UP000694383"/>
    </source>
</evidence>
<reference evidence="9" key="2">
    <citation type="submission" date="2025-09" db="UniProtKB">
        <authorList>
            <consortium name="Ensembl"/>
        </authorList>
    </citation>
    <scope>IDENTIFICATION</scope>
</reference>